<evidence type="ECO:0000259" key="1">
    <source>
        <dbReference type="Pfam" id="PF03050"/>
    </source>
</evidence>
<organism evidence="2 3">
    <name type="scientific">Cytobacillus stercorigallinarum</name>
    <dbReference type="NCBI Taxonomy" id="2762240"/>
    <lineage>
        <taxon>Bacteria</taxon>
        <taxon>Bacillati</taxon>
        <taxon>Bacillota</taxon>
        <taxon>Bacilli</taxon>
        <taxon>Bacillales</taxon>
        <taxon>Bacillaceae</taxon>
        <taxon>Cytobacillus</taxon>
    </lineage>
</organism>
<gene>
    <name evidence="2" type="primary">tnpB</name>
    <name evidence="2" type="ORF">H9655_05280</name>
</gene>
<proteinExistence type="predicted"/>
<comment type="caution">
    <text evidence="2">The sequence shown here is derived from an EMBL/GenBank/DDBJ whole genome shotgun (WGS) entry which is preliminary data.</text>
</comment>
<dbReference type="InterPro" id="IPR052344">
    <property type="entry name" value="Transposase-related"/>
</dbReference>
<evidence type="ECO:0000313" key="3">
    <source>
        <dbReference type="Proteomes" id="UP000657931"/>
    </source>
</evidence>
<reference evidence="2 3" key="1">
    <citation type="submission" date="2020-08" db="EMBL/GenBank/DDBJ databases">
        <title>A Genomic Blueprint of the Chicken Gut Microbiome.</title>
        <authorList>
            <person name="Gilroy R."/>
            <person name="Ravi A."/>
            <person name="Getino M."/>
            <person name="Pursley I."/>
            <person name="Horton D.L."/>
            <person name="Alikhan N.-F."/>
            <person name="Baker D."/>
            <person name="Gharbi K."/>
            <person name="Hall N."/>
            <person name="Watson M."/>
            <person name="Adriaenssens E.M."/>
            <person name="Foster-Nyarko E."/>
            <person name="Jarju S."/>
            <person name="Secka A."/>
            <person name="Antonio M."/>
            <person name="Oren A."/>
            <person name="Chaudhuri R."/>
            <person name="La Ragione R.M."/>
            <person name="Hildebrand F."/>
            <person name="Pallen M.J."/>
        </authorList>
    </citation>
    <scope>NUCLEOTIDE SEQUENCE [LARGE SCALE GENOMIC DNA]</scope>
    <source>
        <strain evidence="2 3">Sa5YUA1</strain>
    </source>
</reference>
<name>A0ABR8QLN8_9BACI</name>
<accession>A0ABR8QLN8</accession>
<dbReference type="InterPro" id="IPR004291">
    <property type="entry name" value="Transposase_IS66_central"/>
</dbReference>
<protein>
    <submittedName>
        <fullName evidence="2">IS66 family insertion sequence element accessory protein TnpB</fullName>
    </submittedName>
</protein>
<dbReference type="PANTHER" id="PTHR33678">
    <property type="entry name" value="BLL1576 PROTEIN"/>
    <property type="match status" value="1"/>
</dbReference>
<dbReference type="Proteomes" id="UP000657931">
    <property type="component" value="Unassembled WGS sequence"/>
</dbReference>
<keyword evidence="3" id="KW-1185">Reference proteome</keyword>
<feature type="domain" description="Transposase IS66 central" evidence="1">
    <location>
        <begin position="122"/>
        <end position="258"/>
    </location>
</feature>
<evidence type="ECO:0000313" key="2">
    <source>
        <dbReference type="EMBL" id="MBD7936429.1"/>
    </source>
</evidence>
<dbReference type="PANTHER" id="PTHR33678:SF1">
    <property type="entry name" value="BLL1576 PROTEIN"/>
    <property type="match status" value="1"/>
</dbReference>
<dbReference type="Pfam" id="PF03050">
    <property type="entry name" value="DDE_Tnp_IS66"/>
    <property type="match status" value="1"/>
</dbReference>
<dbReference type="InterPro" id="IPR008878">
    <property type="entry name" value="Transposase_IS66_Orf2"/>
</dbReference>
<dbReference type="Pfam" id="PF05717">
    <property type="entry name" value="TnpB_IS66"/>
    <property type="match status" value="1"/>
</dbReference>
<sequence>MRKGIDGLATLIQDSFELDPYGDSIFLFAGWSKDCYKCLYFDGDGFPMLYKRLDNGKLQWPKDEKEVSNLSQQELRWLLEGLSIQQAKGDSIQKVQIKRGKAQQPPIQRSMASPSVLAKVIYDKLEGVAFANCWAHVRRYWLKADSKNGQIGVSYCDDLYRLERKFKHLSPSKRRKKRQKYSKPIVDQFLEWVEKSPFYGKNALAKVAEYTLNRANGLKAFLNDGRIEIDNNPAENAIRPNVLGRKNCLFSVSEAGAKANAIC</sequence>
<dbReference type="EMBL" id="JACSQT010000002">
    <property type="protein sequence ID" value="MBD7936429.1"/>
    <property type="molecule type" value="Genomic_DNA"/>
</dbReference>
<dbReference type="NCBIfam" id="NF033819">
    <property type="entry name" value="IS66_TnpB"/>
    <property type="match status" value="1"/>
</dbReference>